<keyword evidence="2" id="KW-0378">Hydrolase</keyword>
<dbReference type="PRINTS" id="PR00111">
    <property type="entry name" value="ABHYDROLASE"/>
</dbReference>
<reference evidence="5 6" key="1">
    <citation type="submission" date="2021-01" db="EMBL/GenBank/DDBJ databases">
        <title>Whole genome shotgun sequence of Microbispora siamensis NBRC 104113.</title>
        <authorList>
            <person name="Komaki H."/>
            <person name="Tamura T."/>
        </authorList>
    </citation>
    <scope>NUCLEOTIDE SEQUENCE [LARGE SCALE GENOMIC DNA]</scope>
    <source>
        <strain evidence="5 6">NBRC 104113</strain>
    </source>
</reference>
<comment type="similarity">
    <text evidence="1">Belongs to the peptidase S33 family.</text>
</comment>
<feature type="transmembrane region" description="Helical" evidence="3">
    <location>
        <begin position="78"/>
        <end position="98"/>
    </location>
</feature>
<feature type="domain" description="AB hydrolase-1" evidence="4">
    <location>
        <begin position="139"/>
        <end position="400"/>
    </location>
</feature>
<gene>
    <name evidence="5" type="ORF">Msi02_02240</name>
</gene>
<evidence type="ECO:0000256" key="3">
    <source>
        <dbReference type="SAM" id="Phobius"/>
    </source>
</evidence>
<evidence type="ECO:0000256" key="1">
    <source>
        <dbReference type="ARBA" id="ARBA00010088"/>
    </source>
</evidence>
<dbReference type="SUPFAM" id="SSF53474">
    <property type="entry name" value="alpha/beta-Hydrolases"/>
    <property type="match status" value="1"/>
</dbReference>
<evidence type="ECO:0000259" key="4">
    <source>
        <dbReference type="Pfam" id="PF00561"/>
    </source>
</evidence>
<protein>
    <recommendedName>
        <fullName evidence="4">AB hydrolase-1 domain-containing protein</fullName>
    </recommendedName>
</protein>
<keyword evidence="3" id="KW-0472">Membrane</keyword>
<dbReference type="Gene3D" id="3.40.50.1820">
    <property type="entry name" value="alpha/beta hydrolase"/>
    <property type="match status" value="1"/>
</dbReference>
<keyword evidence="6" id="KW-1185">Reference proteome</keyword>
<dbReference type="InterPro" id="IPR029058">
    <property type="entry name" value="AB_hydrolase_fold"/>
</dbReference>
<proteinExistence type="inferred from homology"/>
<dbReference type="PANTHER" id="PTHR43798:SF33">
    <property type="entry name" value="HYDROLASE, PUTATIVE (AFU_ORTHOLOGUE AFUA_2G14860)-RELATED"/>
    <property type="match status" value="1"/>
</dbReference>
<dbReference type="InterPro" id="IPR000073">
    <property type="entry name" value="AB_hydrolase_1"/>
</dbReference>
<accession>A0ABQ4GDB7</accession>
<dbReference type="EMBL" id="BOOF01000001">
    <property type="protein sequence ID" value="GIH59407.1"/>
    <property type="molecule type" value="Genomic_DNA"/>
</dbReference>
<sequence>MDGMATIFLRRAGGVLTILVALVAAVVAALAAFFCAAFATALVPALVAAALVAFFATFFLSCWAGLALFGLRRSRRPAALAAAVATVVFGAAAGIPLFRPMPRPAGPPPGSDVRFWDLPTGSRIAYSHVPAVGRPRPAPVVFLHGGPGTANDGIPPAGRALAADGFDVYAYDQLGSGRSTRLSDIRGYTVARQVADLDAIRRRLGADKIILIGQSWGGELAGHYMAAHPEHVAKAVLSSPGVLWYGAFRGRSSGELWDRLSPRQRERAESLASSPRMSAAQLLAEVNPSAAHALLGDDEADELFRRILDASLPAAQCPGRPPASLPANRPGFYVNQMTIADARTLPDPRPRLRTVTVPTLVMRGECDYKDWQVTYDYRRTLPGSTLVYVPHAGHAIAMDQPAVYLAVVRAFLLGHRLPLPPYTAATPPA</sequence>
<dbReference type="PRINTS" id="PR00793">
    <property type="entry name" value="PROAMNOPTASE"/>
</dbReference>
<feature type="transmembrane region" description="Helical" evidence="3">
    <location>
        <begin position="45"/>
        <end position="71"/>
    </location>
</feature>
<dbReference type="Proteomes" id="UP000660454">
    <property type="component" value="Unassembled WGS sequence"/>
</dbReference>
<name>A0ABQ4GDB7_9ACTN</name>
<evidence type="ECO:0000313" key="6">
    <source>
        <dbReference type="Proteomes" id="UP000660454"/>
    </source>
</evidence>
<evidence type="ECO:0000256" key="2">
    <source>
        <dbReference type="ARBA" id="ARBA00022801"/>
    </source>
</evidence>
<organism evidence="5 6">
    <name type="scientific">Microbispora siamensis</name>
    <dbReference type="NCBI Taxonomy" id="564413"/>
    <lineage>
        <taxon>Bacteria</taxon>
        <taxon>Bacillati</taxon>
        <taxon>Actinomycetota</taxon>
        <taxon>Actinomycetes</taxon>
        <taxon>Streptosporangiales</taxon>
        <taxon>Streptosporangiaceae</taxon>
        <taxon>Microbispora</taxon>
    </lineage>
</organism>
<evidence type="ECO:0000313" key="5">
    <source>
        <dbReference type="EMBL" id="GIH59407.1"/>
    </source>
</evidence>
<comment type="caution">
    <text evidence="5">The sequence shown here is derived from an EMBL/GenBank/DDBJ whole genome shotgun (WGS) entry which is preliminary data.</text>
</comment>
<dbReference type="PANTHER" id="PTHR43798">
    <property type="entry name" value="MONOACYLGLYCEROL LIPASE"/>
    <property type="match status" value="1"/>
</dbReference>
<dbReference type="Pfam" id="PF00561">
    <property type="entry name" value="Abhydrolase_1"/>
    <property type="match status" value="1"/>
</dbReference>
<dbReference type="InterPro" id="IPR002410">
    <property type="entry name" value="Peptidase_S33"/>
</dbReference>
<feature type="transmembrane region" description="Helical" evidence="3">
    <location>
        <begin position="12"/>
        <end position="39"/>
    </location>
</feature>
<keyword evidence="3" id="KW-0812">Transmembrane</keyword>
<dbReference type="InterPro" id="IPR050266">
    <property type="entry name" value="AB_hydrolase_sf"/>
</dbReference>
<keyword evidence="3" id="KW-1133">Transmembrane helix</keyword>